<evidence type="ECO:0000313" key="1">
    <source>
        <dbReference type="EMBL" id="MBE1536714.1"/>
    </source>
</evidence>
<gene>
    <name evidence="1" type="ORF">H4W34_006547</name>
</gene>
<dbReference type="EMBL" id="JADBDZ010000001">
    <property type="protein sequence ID" value="MBE1536714.1"/>
    <property type="molecule type" value="Genomic_DNA"/>
</dbReference>
<sequence>MAAAPMGLNDFGDRDGAAVVPNPYAGYGAPVAGPEFVGREDELRSMRSRTFASLQTASVTIVGPPRVGKSSLAKQVLDLFAVGTSPAGLRFVPVWITVSGCDSEQSLFRELVHVVQMWLVDHDAPMERLEPRHDAFASTTTWDDMRLRLRTYLREVRALGYQIVAVLDEFDAARNIFHRAAPFELLRAVAYEPDVRVALITTSRRDLAEIVVRSTPEVSTFPQIFGVPVTPGCFGERELAALIERSPVAGDELRAPLHGWLTEETGGQPFLASALLSVLHDRWEAEGGPPEPGGADEQFGEAVAVCSRLIVRHHEQMLELLREENRLGTLLEVLFGPQLSATPADAVRLRNEGVIRATDDGWAAFSVNFQQYLGLLERTMDDWGLWQVTETRLRAALAAALETVYGDIWEIRLAESQGRLVKDCESRRRRARRGFTELAPDDNLLEYTYPAELKQIIMLHWAQLAPILGQSREAWGERLDLLAQVRTPMAHNRRSGPPAPLMERFRSSCQEILKWLPEPPGGAMAGPVG</sequence>
<dbReference type="Proteomes" id="UP000627838">
    <property type="component" value="Unassembled WGS sequence"/>
</dbReference>
<evidence type="ECO:0000313" key="2">
    <source>
        <dbReference type="Proteomes" id="UP000627838"/>
    </source>
</evidence>
<evidence type="ECO:0008006" key="3">
    <source>
        <dbReference type="Google" id="ProtNLM"/>
    </source>
</evidence>
<accession>A0ABR9K297</accession>
<dbReference type="RefSeq" id="WP_192762716.1">
    <property type="nucleotide sequence ID" value="NZ_JADBDZ010000001.1"/>
</dbReference>
<comment type="caution">
    <text evidence="1">The sequence shown here is derived from an EMBL/GenBank/DDBJ whole genome shotgun (WGS) entry which is preliminary data.</text>
</comment>
<organism evidence="1 2">
    <name type="scientific">Actinomadura algeriensis</name>
    <dbReference type="NCBI Taxonomy" id="1679523"/>
    <lineage>
        <taxon>Bacteria</taxon>
        <taxon>Bacillati</taxon>
        <taxon>Actinomycetota</taxon>
        <taxon>Actinomycetes</taxon>
        <taxon>Streptosporangiales</taxon>
        <taxon>Thermomonosporaceae</taxon>
        <taxon>Actinomadura</taxon>
    </lineage>
</organism>
<dbReference type="Gene3D" id="3.40.50.300">
    <property type="entry name" value="P-loop containing nucleotide triphosphate hydrolases"/>
    <property type="match status" value="1"/>
</dbReference>
<keyword evidence="2" id="KW-1185">Reference proteome</keyword>
<proteinExistence type="predicted"/>
<dbReference type="SUPFAM" id="SSF52540">
    <property type="entry name" value="P-loop containing nucleoside triphosphate hydrolases"/>
    <property type="match status" value="1"/>
</dbReference>
<name>A0ABR9K297_9ACTN</name>
<dbReference type="InterPro" id="IPR027417">
    <property type="entry name" value="P-loop_NTPase"/>
</dbReference>
<protein>
    <recommendedName>
        <fullName evidence="3">AAA ATPase-like protein</fullName>
    </recommendedName>
</protein>
<reference evidence="1 2" key="1">
    <citation type="submission" date="2020-10" db="EMBL/GenBank/DDBJ databases">
        <title>Sequencing the genomes of 1000 actinobacteria strains.</title>
        <authorList>
            <person name="Klenk H.-P."/>
        </authorList>
    </citation>
    <scope>NUCLEOTIDE SEQUENCE [LARGE SCALE GENOMIC DNA]</scope>
    <source>
        <strain evidence="1 2">DSM 46744</strain>
    </source>
</reference>